<name>D0MK39_RHOM4</name>
<evidence type="ECO:0000313" key="1">
    <source>
        <dbReference type="EMBL" id="ACY46952.1"/>
    </source>
</evidence>
<accession>D0MK39</accession>
<dbReference type="RefSeq" id="WP_012842564.1">
    <property type="nucleotide sequence ID" value="NC_013501.1"/>
</dbReference>
<protein>
    <recommendedName>
        <fullName evidence="3">Acetyltransferase</fullName>
    </recommendedName>
</protein>
<organism evidence="1 2">
    <name type="scientific">Rhodothermus marinus (strain ATCC 43812 / DSM 4252 / R-10)</name>
    <name type="common">Rhodothermus obamensis</name>
    <dbReference type="NCBI Taxonomy" id="518766"/>
    <lineage>
        <taxon>Bacteria</taxon>
        <taxon>Pseudomonadati</taxon>
        <taxon>Rhodothermota</taxon>
        <taxon>Rhodothermia</taxon>
        <taxon>Rhodothermales</taxon>
        <taxon>Rhodothermaceae</taxon>
        <taxon>Rhodothermus</taxon>
    </lineage>
</organism>
<dbReference type="OrthoDB" id="6183506at2"/>
<dbReference type="STRING" id="518766.Rmar_0043"/>
<reference evidence="1 2" key="1">
    <citation type="journal article" date="2009" name="Stand. Genomic Sci.">
        <title>Complete genome sequence of Rhodothermus marinus type strain (R-10).</title>
        <authorList>
            <person name="Nolan M."/>
            <person name="Tindall B.J."/>
            <person name="Pomrenke H."/>
            <person name="Lapidus A."/>
            <person name="Copeland A."/>
            <person name="Glavina Del Rio T."/>
            <person name="Lucas S."/>
            <person name="Chen F."/>
            <person name="Tice H."/>
            <person name="Cheng J.F."/>
            <person name="Saunders E."/>
            <person name="Han C."/>
            <person name="Bruce D."/>
            <person name="Goodwin L."/>
            <person name="Chain P."/>
            <person name="Pitluck S."/>
            <person name="Ovchinikova G."/>
            <person name="Pati A."/>
            <person name="Ivanova N."/>
            <person name="Mavromatis K."/>
            <person name="Chen A."/>
            <person name="Palaniappan K."/>
            <person name="Land M."/>
            <person name="Hauser L."/>
            <person name="Chang Y.J."/>
            <person name="Jeffries C.D."/>
            <person name="Brettin T."/>
            <person name="Goker M."/>
            <person name="Bristow J."/>
            <person name="Eisen J.A."/>
            <person name="Markowitz V."/>
            <person name="Hugenholtz P."/>
            <person name="Kyrpides N.C."/>
            <person name="Klenk H.P."/>
            <person name="Detter J.C."/>
        </authorList>
    </citation>
    <scope>NUCLEOTIDE SEQUENCE [LARGE SCALE GENOMIC DNA]</scope>
    <source>
        <strain evidence="2">ATCC 43812 / DSM 4252 / R-10</strain>
    </source>
</reference>
<dbReference type="Proteomes" id="UP000002221">
    <property type="component" value="Chromosome"/>
</dbReference>
<dbReference type="HOGENOM" id="CLU_201986_0_0_10"/>
<proteinExistence type="predicted"/>
<dbReference type="EMBL" id="CP001807">
    <property type="protein sequence ID" value="ACY46952.1"/>
    <property type="molecule type" value="Genomic_DNA"/>
</dbReference>
<evidence type="ECO:0008006" key="3">
    <source>
        <dbReference type="Google" id="ProtNLM"/>
    </source>
</evidence>
<keyword evidence="2" id="KW-1185">Reference proteome</keyword>
<dbReference type="KEGG" id="rmr:Rmar_0043"/>
<gene>
    <name evidence="1" type="ordered locus">Rmar_0043</name>
</gene>
<evidence type="ECO:0000313" key="2">
    <source>
        <dbReference type="Proteomes" id="UP000002221"/>
    </source>
</evidence>
<dbReference type="AlphaFoldDB" id="D0MK39"/>
<sequence length="60" mass="6814">MDPSDERQRLAEQVRRLCLETMQRAYEEARMQGLCAEGAFEAAVSAVAMLDLQTLLDRPE</sequence>